<name>A0A382N2Y5_9ZZZZ</name>
<evidence type="ECO:0000313" key="5">
    <source>
        <dbReference type="EMBL" id="SVC55539.1"/>
    </source>
</evidence>
<dbReference type="Gene3D" id="3.30.590.20">
    <property type="match status" value="1"/>
</dbReference>
<keyword evidence="2" id="KW-0436">Ligase</keyword>
<protein>
    <recommendedName>
        <fullName evidence="1">glutamate--cysteine ligase</fullName>
        <ecNumber evidence="1">6.3.2.2</ecNumber>
    </recommendedName>
</protein>
<dbReference type="GO" id="GO:0006750">
    <property type="term" value="P:glutathione biosynthetic process"/>
    <property type="evidence" value="ECO:0007669"/>
    <property type="project" value="InterPro"/>
</dbReference>
<evidence type="ECO:0000256" key="4">
    <source>
        <dbReference type="ARBA" id="ARBA00022840"/>
    </source>
</evidence>
<dbReference type="GO" id="GO:0004357">
    <property type="term" value="F:glutamate-cysteine ligase activity"/>
    <property type="evidence" value="ECO:0007669"/>
    <property type="project" value="UniProtKB-EC"/>
</dbReference>
<feature type="non-terminal residue" evidence="5">
    <location>
        <position position="335"/>
    </location>
</feature>
<evidence type="ECO:0000256" key="2">
    <source>
        <dbReference type="ARBA" id="ARBA00022598"/>
    </source>
</evidence>
<accession>A0A382N2Y5</accession>
<reference evidence="5" key="1">
    <citation type="submission" date="2018-05" db="EMBL/GenBank/DDBJ databases">
        <authorList>
            <person name="Lanie J.A."/>
            <person name="Ng W.-L."/>
            <person name="Kazmierczak K.M."/>
            <person name="Andrzejewski T.M."/>
            <person name="Davidsen T.M."/>
            <person name="Wayne K.J."/>
            <person name="Tettelin H."/>
            <person name="Glass J.I."/>
            <person name="Rusch D."/>
            <person name="Podicherti R."/>
            <person name="Tsui H.-C.T."/>
            <person name="Winkler M.E."/>
        </authorList>
    </citation>
    <scope>NUCLEOTIDE SEQUENCE</scope>
</reference>
<keyword evidence="4" id="KW-0067">ATP-binding</keyword>
<dbReference type="GO" id="GO:0005524">
    <property type="term" value="F:ATP binding"/>
    <property type="evidence" value="ECO:0007669"/>
    <property type="project" value="UniProtKB-KW"/>
</dbReference>
<dbReference type="PANTHER" id="PTHR34378">
    <property type="entry name" value="GLUTAMATE--CYSTEINE LIGASE, CHLOROPLASTIC"/>
    <property type="match status" value="1"/>
</dbReference>
<dbReference type="Pfam" id="PF04107">
    <property type="entry name" value="GCS2"/>
    <property type="match status" value="1"/>
</dbReference>
<proteinExistence type="predicted"/>
<dbReference type="InterPro" id="IPR035434">
    <property type="entry name" value="GCL_bact_plant"/>
</dbReference>
<dbReference type="PANTHER" id="PTHR34378:SF1">
    <property type="entry name" value="GLUTAMATE--CYSTEINE LIGASE, CHLOROPLASTIC"/>
    <property type="match status" value="1"/>
</dbReference>
<dbReference type="AlphaFoldDB" id="A0A382N2Y5"/>
<dbReference type="EC" id="6.3.2.2" evidence="1"/>
<dbReference type="SUPFAM" id="SSF55931">
    <property type="entry name" value="Glutamine synthetase/guanido kinase"/>
    <property type="match status" value="1"/>
</dbReference>
<evidence type="ECO:0000256" key="3">
    <source>
        <dbReference type="ARBA" id="ARBA00022741"/>
    </source>
</evidence>
<organism evidence="5">
    <name type="scientific">marine metagenome</name>
    <dbReference type="NCBI Taxonomy" id="408172"/>
    <lineage>
        <taxon>unclassified sequences</taxon>
        <taxon>metagenomes</taxon>
        <taxon>ecological metagenomes</taxon>
    </lineage>
</organism>
<dbReference type="InterPro" id="IPR006336">
    <property type="entry name" value="GCS2"/>
</dbReference>
<sequence>MKINKKIKSHILSKTVDKDRRKVGIEVECFVYTKNYKRLSVNPSNEYSATDLLHDLSNISKKKNGSYSLEPGGQIEWSSPPFADVRDLEQSIHSYKKSIDSVLEKRGLISLYMGVEPFCDPDSIDLIKHKKYQLMNLNMEKRGTLGKWMMRNTSSIQVNYDIIDENDLAEIVFIADCIHPISAYLFSNSPFQLGEPVGENNLRNHIWENTDTTRCRTLFDHKIDHPNQLLDLYIKFMMKVPGIFQLDDELEIQDTDLTLGKELKKKLINDKIRSEDIDAALHQIFTNVRLKSLIEIRDIDCLPFKHILAPVAFLTGLISDRSIRKRLINEFLTWT</sequence>
<dbReference type="InterPro" id="IPR014746">
    <property type="entry name" value="Gln_synth/guanido_kin_cat_dom"/>
</dbReference>
<evidence type="ECO:0000256" key="1">
    <source>
        <dbReference type="ARBA" id="ARBA00012220"/>
    </source>
</evidence>
<gene>
    <name evidence="5" type="ORF">METZ01_LOCUS308393</name>
</gene>
<keyword evidence="3" id="KW-0547">Nucleotide-binding</keyword>
<dbReference type="EMBL" id="UINC01097651">
    <property type="protein sequence ID" value="SVC55539.1"/>
    <property type="molecule type" value="Genomic_DNA"/>
</dbReference>